<dbReference type="OrthoDB" id="309355at2759"/>
<reference evidence="1 2" key="1">
    <citation type="submission" date="2016-11" db="EMBL/GenBank/DDBJ databases">
        <title>The macronuclear genome of Stentor coeruleus: a giant cell with tiny introns.</title>
        <authorList>
            <person name="Slabodnick M."/>
            <person name="Ruby J.G."/>
            <person name="Reiff S.B."/>
            <person name="Swart E.C."/>
            <person name="Gosai S."/>
            <person name="Prabakaran S."/>
            <person name="Witkowska E."/>
            <person name="Larue G.E."/>
            <person name="Fisher S."/>
            <person name="Freeman R.M."/>
            <person name="Gunawardena J."/>
            <person name="Chu W."/>
            <person name="Stover N.A."/>
            <person name="Gregory B.D."/>
            <person name="Nowacki M."/>
            <person name="Derisi J."/>
            <person name="Roy S.W."/>
            <person name="Marshall W.F."/>
            <person name="Sood P."/>
        </authorList>
    </citation>
    <scope>NUCLEOTIDE SEQUENCE [LARGE SCALE GENOMIC DNA]</scope>
    <source>
        <strain evidence="1">WM001</strain>
    </source>
</reference>
<protein>
    <recommendedName>
        <fullName evidence="3">Histone H3-K79 methyltransferase</fullName>
    </recommendedName>
</protein>
<evidence type="ECO:0000313" key="1">
    <source>
        <dbReference type="EMBL" id="OMJ75708.1"/>
    </source>
</evidence>
<name>A0A1R2BG00_9CILI</name>
<proteinExistence type="predicted"/>
<comment type="caution">
    <text evidence="1">The sequence shown here is derived from an EMBL/GenBank/DDBJ whole genome shotgun (WGS) entry which is preliminary data.</text>
</comment>
<evidence type="ECO:0008006" key="3">
    <source>
        <dbReference type="Google" id="ProtNLM"/>
    </source>
</evidence>
<dbReference type="Proteomes" id="UP000187209">
    <property type="component" value="Unassembled WGS sequence"/>
</dbReference>
<gene>
    <name evidence="1" type="ORF">SteCoe_25082</name>
</gene>
<dbReference type="SUPFAM" id="SSF53335">
    <property type="entry name" value="S-adenosyl-L-methionine-dependent methyltransferases"/>
    <property type="match status" value="1"/>
</dbReference>
<dbReference type="EMBL" id="MPUH01000673">
    <property type="protein sequence ID" value="OMJ75708.1"/>
    <property type="molecule type" value="Genomic_DNA"/>
</dbReference>
<dbReference type="InterPro" id="IPR029063">
    <property type="entry name" value="SAM-dependent_MTases_sf"/>
</dbReference>
<dbReference type="Gene3D" id="3.40.50.150">
    <property type="entry name" value="Vaccinia Virus protein VP39"/>
    <property type="match status" value="1"/>
</dbReference>
<accession>A0A1R2BG00</accession>
<organism evidence="1 2">
    <name type="scientific">Stentor coeruleus</name>
    <dbReference type="NCBI Taxonomy" id="5963"/>
    <lineage>
        <taxon>Eukaryota</taxon>
        <taxon>Sar</taxon>
        <taxon>Alveolata</taxon>
        <taxon>Ciliophora</taxon>
        <taxon>Postciliodesmatophora</taxon>
        <taxon>Heterotrichea</taxon>
        <taxon>Heterotrichida</taxon>
        <taxon>Stentoridae</taxon>
        <taxon>Stentor</taxon>
    </lineage>
</organism>
<evidence type="ECO:0000313" key="2">
    <source>
        <dbReference type="Proteomes" id="UP000187209"/>
    </source>
</evidence>
<sequence>MLIENQWVYGEEKEEGFIYYTMKIEDPGMELVVTVEPYGEKSDPDLYIINSEDNPDLLKYTWKSTFFGTDTIQKFPGDQDYVNGIYTIGIYNAKPSQFRLKYYQTKVPILLQASNTIEIQSCEYFAYKIQHKSRSRLEIIIENGRSAIFGSFAVRRPKLEWHDASSGYWEKCQGYIEIDPFPSFPFEFIPFHMPGNKIQEGNTKTRLCIDSKNNSNSDTLYLRIDNLEELPRTFLITCQEIPIENLIPKDIEIIYKNFQEIYKEVDSYSISQNDRSILNLNHSLAFTYGEVDFFNYLCLLETARPQPGEILWDLGCGVGKSMISASLAFPFLTIKGIEYLPTVFTTCEYLCSQFPNIKVFCGDIKTHDWSEADIVYMSSLCFLDDLIEAIFAKSQGMKKGSRVLTLKELPIDSNWALSQYFRVLMSWGHSDCFLYTKIS</sequence>
<dbReference type="AlphaFoldDB" id="A0A1R2BG00"/>
<keyword evidence="2" id="KW-1185">Reference proteome</keyword>